<dbReference type="Proteomes" id="UP000002035">
    <property type="component" value="Unassembled WGS sequence"/>
</dbReference>
<dbReference type="SUPFAM" id="SSF53901">
    <property type="entry name" value="Thiolase-like"/>
    <property type="match status" value="1"/>
</dbReference>
<dbReference type="InterPro" id="IPR018201">
    <property type="entry name" value="Ketoacyl_synth_AS"/>
</dbReference>
<evidence type="ECO:0000256" key="5">
    <source>
        <dbReference type="RuleBase" id="RU003694"/>
    </source>
</evidence>
<keyword evidence="8" id="KW-1185">Reference proteome</keyword>
<dbReference type="AlphaFoldDB" id="C5FVF3"/>
<evidence type="ECO:0000256" key="1">
    <source>
        <dbReference type="ARBA" id="ARBA00022450"/>
    </source>
</evidence>
<keyword evidence="4" id="KW-0012">Acyltransferase</keyword>
<dbReference type="eggNOG" id="KOG1202">
    <property type="taxonomic scope" value="Eukaryota"/>
</dbReference>
<accession>C5FVF3</accession>
<dbReference type="GO" id="GO:0006633">
    <property type="term" value="P:fatty acid biosynthetic process"/>
    <property type="evidence" value="ECO:0007669"/>
    <property type="project" value="InterPro"/>
</dbReference>
<keyword evidence="3 5" id="KW-0808">Transferase</keyword>
<dbReference type="PROSITE" id="PS00606">
    <property type="entry name" value="KS3_1"/>
    <property type="match status" value="1"/>
</dbReference>
<dbReference type="GeneID" id="9227140"/>
<dbReference type="PROSITE" id="PS52004">
    <property type="entry name" value="KS3_2"/>
    <property type="match status" value="1"/>
</dbReference>
<evidence type="ECO:0000256" key="3">
    <source>
        <dbReference type="ARBA" id="ARBA00022679"/>
    </source>
</evidence>
<dbReference type="EMBL" id="DS995706">
    <property type="protein sequence ID" value="EEQ33887.1"/>
    <property type="molecule type" value="Genomic_DNA"/>
</dbReference>
<keyword evidence="2" id="KW-0597">Phosphoprotein</keyword>
<proteinExistence type="inferred from homology"/>
<keyword evidence="1" id="KW-0596">Phosphopantetheine</keyword>
<dbReference type="PANTHER" id="PTHR45681:SF6">
    <property type="entry name" value="POLYKETIDE SYNTHASE 37"/>
    <property type="match status" value="1"/>
</dbReference>
<dbReference type="InterPro" id="IPR016039">
    <property type="entry name" value="Thiolase-like"/>
</dbReference>
<dbReference type="Pfam" id="PF00109">
    <property type="entry name" value="ketoacyl-synt"/>
    <property type="match status" value="2"/>
</dbReference>
<dbReference type="STRING" id="554155.C5FVF3"/>
<comment type="similarity">
    <text evidence="5">Belongs to the thiolase-like superfamily. Beta-ketoacyl-ACP synthases family.</text>
</comment>
<organism evidence="7 8">
    <name type="scientific">Arthroderma otae (strain ATCC MYA-4605 / CBS 113480)</name>
    <name type="common">Microsporum canis</name>
    <dbReference type="NCBI Taxonomy" id="554155"/>
    <lineage>
        <taxon>Eukaryota</taxon>
        <taxon>Fungi</taxon>
        <taxon>Dikarya</taxon>
        <taxon>Ascomycota</taxon>
        <taxon>Pezizomycotina</taxon>
        <taxon>Eurotiomycetes</taxon>
        <taxon>Eurotiomycetidae</taxon>
        <taxon>Onygenales</taxon>
        <taxon>Arthrodermataceae</taxon>
        <taxon>Microsporum</taxon>
    </lineage>
</organism>
<evidence type="ECO:0000313" key="7">
    <source>
        <dbReference type="EMBL" id="EEQ33887.1"/>
    </source>
</evidence>
<dbReference type="InterPro" id="IPR014030">
    <property type="entry name" value="Ketoacyl_synth_N"/>
</dbReference>
<evidence type="ECO:0000259" key="6">
    <source>
        <dbReference type="PROSITE" id="PS52004"/>
    </source>
</evidence>
<dbReference type="GO" id="GO:0004315">
    <property type="term" value="F:3-oxoacyl-[acyl-carrier-protein] synthase activity"/>
    <property type="evidence" value="ECO:0007669"/>
    <property type="project" value="InterPro"/>
</dbReference>
<evidence type="ECO:0000256" key="4">
    <source>
        <dbReference type="ARBA" id="ARBA00023315"/>
    </source>
</evidence>
<dbReference type="SMART" id="SM00825">
    <property type="entry name" value="PKS_KS"/>
    <property type="match status" value="1"/>
</dbReference>
<dbReference type="RefSeq" id="XP_002844742.1">
    <property type="nucleotide sequence ID" value="XM_002844696.1"/>
</dbReference>
<evidence type="ECO:0000313" key="8">
    <source>
        <dbReference type="Proteomes" id="UP000002035"/>
    </source>
</evidence>
<evidence type="ECO:0000256" key="2">
    <source>
        <dbReference type="ARBA" id="ARBA00022553"/>
    </source>
</evidence>
<dbReference type="InterPro" id="IPR014031">
    <property type="entry name" value="Ketoacyl_synth_C"/>
</dbReference>
<dbReference type="VEuPathDB" id="FungiDB:MCYG_06706"/>
<gene>
    <name evidence="7" type="ORF">MCYG_06706</name>
</gene>
<dbReference type="Gene3D" id="3.40.47.10">
    <property type="match status" value="3"/>
</dbReference>
<dbReference type="InterPro" id="IPR050444">
    <property type="entry name" value="Polyketide_Synthase"/>
</dbReference>
<dbReference type="OrthoDB" id="329835at2759"/>
<dbReference type="Pfam" id="PF02801">
    <property type="entry name" value="Ketoacyl-synt_C"/>
    <property type="match status" value="1"/>
</dbReference>
<feature type="domain" description="Ketosynthase family 3 (KS3)" evidence="6">
    <location>
        <begin position="1"/>
        <end position="329"/>
    </location>
</feature>
<dbReference type="InterPro" id="IPR020841">
    <property type="entry name" value="PKS_Beta-ketoAc_synthase_dom"/>
</dbReference>
<protein>
    <submittedName>
        <fullName evidence="7">Polyketide synthase</fullName>
    </submittedName>
</protein>
<dbReference type="PANTHER" id="PTHR45681">
    <property type="entry name" value="POLYKETIDE SYNTHASE 44-RELATED"/>
    <property type="match status" value="1"/>
</dbReference>
<reference evidence="8" key="1">
    <citation type="journal article" date="2012" name="MBio">
        <title>Comparative genome analysis of Trichophyton rubrum and related dermatophytes reveals candidate genes involved in infection.</title>
        <authorList>
            <person name="Martinez D.A."/>
            <person name="Oliver B.G."/>
            <person name="Graeser Y."/>
            <person name="Goldberg J.M."/>
            <person name="Li W."/>
            <person name="Martinez-Rossi N.M."/>
            <person name="Monod M."/>
            <person name="Shelest E."/>
            <person name="Barton R.C."/>
            <person name="Birch E."/>
            <person name="Brakhage A.A."/>
            <person name="Chen Z."/>
            <person name="Gurr S.J."/>
            <person name="Heiman D."/>
            <person name="Heitman J."/>
            <person name="Kosti I."/>
            <person name="Rossi A."/>
            <person name="Saif S."/>
            <person name="Samalova M."/>
            <person name="Saunders C.W."/>
            <person name="Shea T."/>
            <person name="Summerbell R.C."/>
            <person name="Xu J."/>
            <person name="Young S."/>
            <person name="Zeng Q."/>
            <person name="Birren B.W."/>
            <person name="Cuomo C.A."/>
            <person name="White T.C."/>
        </authorList>
    </citation>
    <scope>NUCLEOTIDE SEQUENCE [LARGE SCALE GENOMIC DNA]</scope>
    <source>
        <strain evidence="8">ATCC MYA-4605 / CBS 113480</strain>
    </source>
</reference>
<dbReference type="HOGENOM" id="CLU_764994_0_0_1"/>
<name>C5FVF3_ARTOC</name>
<sequence>MAPPIFDGFNLLRKMLTILTTGSLRSLQVKQRQTDPQQQMLLKVIYVAVSSAGLTLEALDRSDTVIYVGIIRASYFFNWNGLSMAIDTACSSSLVAFMKLHHRLCGAENQELQLLLGPIFRCLSSLTYLTENNLSVRSPEERCGMWDKAAGGYARDDDVAAIVLKTLGAVIQDGDHVECVIRDKGVNLDGKLWASLYQTQLFKPAFDPNDRFRDFWSLWNRNSCRRSIRGRGAQSSLFFSGDSNNIEDDILYVGSVKTVIGHIESVAGFAGLLKACMALNYSEVAPFVSHLRIPITLQPWPKMQYGAPLAHITSSKKAALYYRAAFPASSTERLIYQGSRTKQRLARWKQIPFLQKFWVRHP</sequence>